<evidence type="ECO:0000313" key="1">
    <source>
        <dbReference type="EMBL" id="GMN60344.1"/>
    </source>
</evidence>
<proteinExistence type="predicted"/>
<protein>
    <submittedName>
        <fullName evidence="1">Uncharacterized protein</fullName>
    </submittedName>
</protein>
<keyword evidence="2" id="KW-1185">Reference proteome</keyword>
<dbReference type="EMBL" id="BTGU01000098">
    <property type="protein sequence ID" value="GMN60344.1"/>
    <property type="molecule type" value="Genomic_DNA"/>
</dbReference>
<gene>
    <name evidence="1" type="ORF">TIFTF001_029436</name>
</gene>
<comment type="caution">
    <text evidence="1">The sequence shown here is derived from an EMBL/GenBank/DDBJ whole genome shotgun (WGS) entry which is preliminary data.</text>
</comment>
<organism evidence="1 2">
    <name type="scientific">Ficus carica</name>
    <name type="common">Common fig</name>
    <dbReference type="NCBI Taxonomy" id="3494"/>
    <lineage>
        <taxon>Eukaryota</taxon>
        <taxon>Viridiplantae</taxon>
        <taxon>Streptophyta</taxon>
        <taxon>Embryophyta</taxon>
        <taxon>Tracheophyta</taxon>
        <taxon>Spermatophyta</taxon>
        <taxon>Magnoliopsida</taxon>
        <taxon>eudicotyledons</taxon>
        <taxon>Gunneridae</taxon>
        <taxon>Pentapetalae</taxon>
        <taxon>rosids</taxon>
        <taxon>fabids</taxon>
        <taxon>Rosales</taxon>
        <taxon>Moraceae</taxon>
        <taxon>Ficeae</taxon>
        <taxon>Ficus</taxon>
    </lineage>
</organism>
<dbReference type="AlphaFoldDB" id="A0AA88DW02"/>
<name>A0AA88DW02_FICCA</name>
<reference evidence="1" key="1">
    <citation type="submission" date="2023-07" db="EMBL/GenBank/DDBJ databases">
        <title>draft genome sequence of fig (Ficus carica).</title>
        <authorList>
            <person name="Takahashi T."/>
            <person name="Nishimura K."/>
        </authorList>
    </citation>
    <scope>NUCLEOTIDE SEQUENCE</scope>
</reference>
<accession>A0AA88DW02</accession>
<dbReference type="Proteomes" id="UP001187192">
    <property type="component" value="Unassembled WGS sequence"/>
</dbReference>
<evidence type="ECO:0000313" key="2">
    <source>
        <dbReference type="Proteomes" id="UP001187192"/>
    </source>
</evidence>
<sequence length="124" mass="13932">MAEIGRWASRQLVVGMSLASHKKIKSFHYVYIAEYNKLNVRNGWKKKVFRLTDCPLLYCLTFQIANDLKISRNCLFPLLTRQSLASCSPIIRELIPGLLSCLSSILLVLSNGLSGNTSTVKDKV</sequence>